<accession>A0A5B0QBY6</accession>
<protein>
    <submittedName>
        <fullName evidence="3">Uncharacterized protein</fullName>
    </submittedName>
</protein>
<reference evidence="3 4" key="1">
    <citation type="submission" date="2019-05" db="EMBL/GenBank/DDBJ databases">
        <title>Emergence of the Ug99 lineage of the wheat stem rust pathogen through somatic hybridization.</title>
        <authorList>
            <person name="Li F."/>
            <person name="Upadhyaya N.M."/>
            <person name="Sperschneider J."/>
            <person name="Matny O."/>
            <person name="Nguyen-Phuc H."/>
            <person name="Mago R."/>
            <person name="Raley C."/>
            <person name="Miller M.E."/>
            <person name="Silverstein K.A.T."/>
            <person name="Henningsen E."/>
            <person name="Hirsch C.D."/>
            <person name="Visser B."/>
            <person name="Pretorius Z.A."/>
            <person name="Steffenson B.J."/>
            <person name="Schwessinger B."/>
            <person name="Dodds P.N."/>
            <person name="Figueroa M."/>
        </authorList>
    </citation>
    <scope>NUCLEOTIDE SEQUENCE [LARGE SCALE GENOMIC DNA]</scope>
    <source>
        <strain evidence="3">21-0</strain>
    </source>
</reference>
<gene>
    <name evidence="3" type="ORF">PGT21_023046</name>
</gene>
<dbReference type="AlphaFoldDB" id="A0A5B0QBY6"/>
<evidence type="ECO:0000256" key="1">
    <source>
        <dbReference type="SAM" id="MobiDB-lite"/>
    </source>
</evidence>
<dbReference type="Proteomes" id="UP000324748">
    <property type="component" value="Unassembled WGS sequence"/>
</dbReference>
<organism evidence="3 4">
    <name type="scientific">Puccinia graminis f. sp. tritici</name>
    <dbReference type="NCBI Taxonomy" id="56615"/>
    <lineage>
        <taxon>Eukaryota</taxon>
        <taxon>Fungi</taxon>
        <taxon>Dikarya</taxon>
        <taxon>Basidiomycota</taxon>
        <taxon>Pucciniomycotina</taxon>
        <taxon>Pucciniomycetes</taxon>
        <taxon>Pucciniales</taxon>
        <taxon>Pucciniaceae</taxon>
        <taxon>Puccinia</taxon>
    </lineage>
</organism>
<evidence type="ECO:0000256" key="2">
    <source>
        <dbReference type="SAM" id="SignalP"/>
    </source>
</evidence>
<sequence length="105" mass="12182">MLIGLNLILVVVELFHFIPTSSSAVLQKRMDGFGKHPYEGPYYKTTIQQQNPKEDKEVYISRAAMDHIAARQAYLREKEAEREANRVRIPVKFSQEDRNTSKESK</sequence>
<feature type="region of interest" description="Disordered" evidence="1">
    <location>
        <begin position="80"/>
        <end position="105"/>
    </location>
</feature>
<evidence type="ECO:0000313" key="3">
    <source>
        <dbReference type="EMBL" id="KAA1110484.1"/>
    </source>
</evidence>
<feature type="chain" id="PRO_5022759991" evidence="2">
    <location>
        <begin position="24"/>
        <end position="105"/>
    </location>
</feature>
<keyword evidence="2" id="KW-0732">Signal</keyword>
<name>A0A5B0QBY6_PUCGR</name>
<keyword evidence="4" id="KW-1185">Reference proteome</keyword>
<feature type="compositionally biased region" description="Basic and acidic residues" evidence="1">
    <location>
        <begin position="94"/>
        <end position="105"/>
    </location>
</feature>
<comment type="caution">
    <text evidence="3">The sequence shown here is derived from an EMBL/GenBank/DDBJ whole genome shotgun (WGS) entry which is preliminary data.</text>
</comment>
<proteinExistence type="predicted"/>
<evidence type="ECO:0000313" key="4">
    <source>
        <dbReference type="Proteomes" id="UP000324748"/>
    </source>
</evidence>
<feature type="signal peptide" evidence="2">
    <location>
        <begin position="1"/>
        <end position="23"/>
    </location>
</feature>
<dbReference type="EMBL" id="VSWC01000027">
    <property type="protein sequence ID" value="KAA1110484.1"/>
    <property type="molecule type" value="Genomic_DNA"/>
</dbReference>